<keyword evidence="3" id="KW-1185">Reference proteome</keyword>
<comment type="caution">
    <text evidence="2">The sequence shown here is derived from an EMBL/GenBank/DDBJ whole genome shotgun (WGS) entry which is preliminary data.</text>
</comment>
<dbReference type="Proteomes" id="UP000734854">
    <property type="component" value="Unassembled WGS sequence"/>
</dbReference>
<gene>
    <name evidence="2" type="ORF">ZIOFF_066887</name>
</gene>
<protein>
    <submittedName>
        <fullName evidence="2">Uncharacterized protein</fullName>
    </submittedName>
</protein>
<reference evidence="2 3" key="1">
    <citation type="submission" date="2020-08" db="EMBL/GenBank/DDBJ databases">
        <title>Plant Genome Project.</title>
        <authorList>
            <person name="Zhang R.-G."/>
        </authorList>
    </citation>
    <scope>NUCLEOTIDE SEQUENCE [LARGE SCALE GENOMIC DNA]</scope>
    <source>
        <tissue evidence="2">Rhizome</tissue>
    </source>
</reference>
<evidence type="ECO:0000313" key="3">
    <source>
        <dbReference type="Proteomes" id="UP000734854"/>
    </source>
</evidence>
<sequence>MLHGDDRTVHLSLDQQIGSVKRFFLKKERGIFEPTLFCDQVLHLRRKISTSMDSLVPPLNCPPITWLEWWLLSMYASLLSSLDFAALSFTCLKEEEEEEEEGGGGKNKNNLSSAAMGSATVLASLCNGGAASASAASRSGTKDPPQNLASGGESRLEMSAASQIKSPPCTRLFIPSDLSQERYVVREKKGSRKRRRGLKAMSMESDSE</sequence>
<name>A0A8J5EZG2_ZINOF</name>
<evidence type="ECO:0000256" key="1">
    <source>
        <dbReference type="SAM" id="MobiDB-lite"/>
    </source>
</evidence>
<organism evidence="2 3">
    <name type="scientific">Zingiber officinale</name>
    <name type="common">Ginger</name>
    <name type="synonym">Amomum zingiber</name>
    <dbReference type="NCBI Taxonomy" id="94328"/>
    <lineage>
        <taxon>Eukaryota</taxon>
        <taxon>Viridiplantae</taxon>
        <taxon>Streptophyta</taxon>
        <taxon>Embryophyta</taxon>
        <taxon>Tracheophyta</taxon>
        <taxon>Spermatophyta</taxon>
        <taxon>Magnoliopsida</taxon>
        <taxon>Liliopsida</taxon>
        <taxon>Zingiberales</taxon>
        <taxon>Zingiberaceae</taxon>
        <taxon>Zingiber</taxon>
    </lineage>
</organism>
<feature type="compositionally biased region" description="Basic residues" evidence="1">
    <location>
        <begin position="189"/>
        <end position="198"/>
    </location>
</feature>
<proteinExistence type="predicted"/>
<evidence type="ECO:0000313" key="2">
    <source>
        <dbReference type="EMBL" id="KAG6477619.1"/>
    </source>
</evidence>
<feature type="region of interest" description="Disordered" evidence="1">
    <location>
        <begin position="133"/>
        <end position="208"/>
    </location>
</feature>
<dbReference type="AlphaFoldDB" id="A0A8J5EZG2"/>
<accession>A0A8J5EZG2</accession>
<feature type="compositionally biased region" description="Basic and acidic residues" evidence="1">
    <location>
        <begin position="179"/>
        <end position="188"/>
    </location>
</feature>
<dbReference type="EMBL" id="JACMSC010000018">
    <property type="protein sequence ID" value="KAG6477619.1"/>
    <property type="molecule type" value="Genomic_DNA"/>
</dbReference>